<evidence type="ECO:0000256" key="7">
    <source>
        <dbReference type="ARBA" id="ARBA00023027"/>
    </source>
</evidence>
<dbReference type="NCBIfam" id="TIGR01179">
    <property type="entry name" value="galE"/>
    <property type="match status" value="1"/>
</dbReference>
<organism evidence="13 14">
    <name type="scientific">Geodermatophilus africanus</name>
    <dbReference type="NCBI Taxonomy" id="1137993"/>
    <lineage>
        <taxon>Bacteria</taxon>
        <taxon>Bacillati</taxon>
        <taxon>Actinomycetota</taxon>
        <taxon>Actinomycetes</taxon>
        <taxon>Geodermatophilales</taxon>
        <taxon>Geodermatophilaceae</taxon>
        <taxon>Geodermatophilus</taxon>
    </lineage>
</organism>
<accession>A0A1H3GXP8</accession>
<comment type="cofactor">
    <cofactor evidence="2">
        <name>NAD(+)</name>
        <dbReference type="ChEBI" id="CHEBI:57540"/>
    </cofactor>
</comment>
<evidence type="ECO:0000256" key="9">
    <source>
        <dbReference type="ARBA" id="ARBA00023277"/>
    </source>
</evidence>
<evidence type="ECO:0000256" key="4">
    <source>
        <dbReference type="ARBA" id="ARBA00007637"/>
    </source>
</evidence>
<comment type="similarity">
    <text evidence="4">Belongs to the NAD(P)-dependent epimerase/dehydratase family.</text>
</comment>
<evidence type="ECO:0000256" key="6">
    <source>
        <dbReference type="ARBA" id="ARBA00018569"/>
    </source>
</evidence>
<dbReference type="Pfam" id="PF01370">
    <property type="entry name" value="Epimerase"/>
    <property type="match status" value="1"/>
</dbReference>
<evidence type="ECO:0000256" key="8">
    <source>
        <dbReference type="ARBA" id="ARBA00023235"/>
    </source>
</evidence>
<dbReference type="EMBL" id="FNOT01000004">
    <property type="protein sequence ID" value="SDY08011.1"/>
    <property type="molecule type" value="Genomic_DNA"/>
</dbReference>
<reference evidence="14" key="1">
    <citation type="submission" date="2016-10" db="EMBL/GenBank/DDBJ databases">
        <authorList>
            <person name="Varghese N."/>
            <person name="Submissions S."/>
        </authorList>
    </citation>
    <scope>NUCLEOTIDE SEQUENCE [LARGE SCALE GENOMIC DNA]</scope>
    <source>
        <strain evidence="14">DSM 45422</strain>
    </source>
</reference>
<dbReference type="InterPro" id="IPR001509">
    <property type="entry name" value="Epimerase_deHydtase"/>
</dbReference>
<dbReference type="GO" id="GO:0033499">
    <property type="term" value="P:galactose catabolic process via UDP-galactose, Leloir pathway"/>
    <property type="evidence" value="ECO:0007669"/>
    <property type="project" value="TreeGrafter"/>
</dbReference>
<feature type="domain" description="NAD-dependent epimerase/dehydratase" evidence="12">
    <location>
        <begin position="5"/>
        <end position="244"/>
    </location>
</feature>
<dbReference type="InterPro" id="IPR036291">
    <property type="entry name" value="NAD(P)-bd_dom_sf"/>
</dbReference>
<name>A0A1H3GXP8_9ACTN</name>
<protein>
    <recommendedName>
        <fullName evidence="6">UDP-glucose 4-epimerase</fullName>
        <ecNumber evidence="5">5.1.3.2</ecNumber>
    </recommendedName>
    <alternativeName>
        <fullName evidence="11">Galactowaldenase</fullName>
    </alternativeName>
    <alternativeName>
        <fullName evidence="10">UDP-galactose 4-epimerase</fullName>
    </alternativeName>
</protein>
<comment type="catalytic activity">
    <reaction evidence="1">
        <text>UDP-alpha-D-glucose = UDP-alpha-D-galactose</text>
        <dbReference type="Rhea" id="RHEA:22168"/>
        <dbReference type="ChEBI" id="CHEBI:58885"/>
        <dbReference type="ChEBI" id="CHEBI:66914"/>
        <dbReference type="EC" id="5.1.3.2"/>
    </reaction>
</comment>
<evidence type="ECO:0000256" key="11">
    <source>
        <dbReference type="ARBA" id="ARBA00033067"/>
    </source>
</evidence>
<proteinExistence type="inferred from homology"/>
<keyword evidence="7" id="KW-0520">NAD</keyword>
<comment type="pathway">
    <text evidence="3">Carbohydrate metabolism; galactose metabolism.</text>
</comment>
<dbReference type="PANTHER" id="PTHR43725:SF53">
    <property type="entry name" value="UDP-ARABINOSE 4-EPIMERASE 1"/>
    <property type="match status" value="1"/>
</dbReference>
<dbReference type="SUPFAM" id="SSF51735">
    <property type="entry name" value="NAD(P)-binding Rossmann-fold domains"/>
    <property type="match status" value="1"/>
</dbReference>
<dbReference type="AlphaFoldDB" id="A0A1H3GXP8"/>
<evidence type="ECO:0000256" key="10">
    <source>
        <dbReference type="ARBA" id="ARBA00031367"/>
    </source>
</evidence>
<keyword evidence="8" id="KW-0413">Isomerase</keyword>
<keyword evidence="14" id="KW-1185">Reference proteome</keyword>
<evidence type="ECO:0000256" key="1">
    <source>
        <dbReference type="ARBA" id="ARBA00000083"/>
    </source>
</evidence>
<dbReference type="InterPro" id="IPR005886">
    <property type="entry name" value="UDP_G4E"/>
</dbReference>
<sequence length="329" mass="34733">MPMTWLVTGGAGYIGSHVVVALRAAGEDVVVLDDLSSGVPTRVGGVPLVLADVADGGAVTRTVREHGVRGVVHLAAKKQVEESVRQPLRYYRENVEGLRALLEAVTAAGVEQFVFSSSAAVYGSPDVDLVDERTPCLPVNPYGRTKLIGEQMLADVAPATGLRYAALRYFNVAGAADPALADRGAANLVPLVFRELSRQRPPQLFGDDYDTPDGTCVRDFVHVADVASAHVAAAAALTEGRIGALTANIGRGDGVSVREMVETIRRITGTADQPWSEPVVAPRRAGDPARVVASAELIRRELGWTAAHGIEEMVASAWAGWQAQAAQTV</sequence>
<evidence type="ECO:0000313" key="14">
    <source>
        <dbReference type="Proteomes" id="UP000198921"/>
    </source>
</evidence>
<evidence type="ECO:0000256" key="5">
    <source>
        <dbReference type="ARBA" id="ARBA00013189"/>
    </source>
</evidence>
<dbReference type="Gene3D" id="3.40.50.720">
    <property type="entry name" value="NAD(P)-binding Rossmann-like Domain"/>
    <property type="match status" value="1"/>
</dbReference>
<dbReference type="GO" id="GO:0003978">
    <property type="term" value="F:UDP-glucose 4-epimerase activity"/>
    <property type="evidence" value="ECO:0007669"/>
    <property type="project" value="UniProtKB-EC"/>
</dbReference>
<dbReference type="EC" id="5.1.3.2" evidence="5"/>
<evidence type="ECO:0000259" key="12">
    <source>
        <dbReference type="Pfam" id="PF01370"/>
    </source>
</evidence>
<keyword evidence="9" id="KW-0119">Carbohydrate metabolism</keyword>
<dbReference type="PANTHER" id="PTHR43725">
    <property type="entry name" value="UDP-GLUCOSE 4-EPIMERASE"/>
    <property type="match status" value="1"/>
</dbReference>
<gene>
    <name evidence="13" type="ORF">SAMN05660209_02059</name>
</gene>
<dbReference type="Gene3D" id="3.90.25.10">
    <property type="entry name" value="UDP-galactose 4-epimerase, domain 1"/>
    <property type="match status" value="1"/>
</dbReference>
<evidence type="ECO:0000256" key="2">
    <source>
        <dbReference type="ARBA" id="ARBA00001911"/>
    </source>
</evidence>
<dbReference type="STRING" id="1137993.SAMN05660209_02059"/>
<evidence type="ECO:0000256" key="3">
    <source>
        <dbReference type="ARBA" id="ARBA00004947"/>
    </source>
</evidence>
<dbReference type="Proteomes" id="UP000198921">
    <property type="component" value="Unassembled WGS sequence"/>
</dbReference>
<dbReference type="UniPathway" id="UPA00214"/>
<evidence type="ECO:0000313" key="13">
    <source>
        <dbReference type="EMBL" id="SDY08011.1"/>
    </source>
</evidence>